<dbReference type="InterPro" id="IPR001223">
    <property type="entry name" value="Glyco_hydro18_cat"/>
</dbReference>
<evidence type="ECO:0000256" key="3">
    <source>
        <dbReference type="ARBA" id="ARBA00023295"/>
    </source>
</evidence>
<feature type="signal peptide" evidence="4">
    <location>
        <begin position="1"/>
        <end position="21"/>
    </location>
</feature>
<name>A0A3N4P1P4_9FLAO</name>
<evidence type="ECO:0000259" key="5">
    <source>
        <dbReference type="PROSITE" id="PS51910"/>
    </source>
</evidence>
<dbReference type="InterPro" id="IPR051887">
    <property type="entry name" value="GH18_Domain-Containing"/>
</dbReference>
<evidence type="ECO:0000313" key="7">
    <source>
        <dbReference type="Proteomes" id="UP000270856"/>
    </source>
</evidence>
<evidence type="ECO:0000256" key="4">
    <source>
        <dbReference type="SAM" id="SignalP"/>
    </source>
</evidence>
<dbReference type="InterPro" id="IPR011583">
    <property type="entry name" value="Chitinase_II/V-like_cat"/>
</dbReference>
<feature type="domain" description="GH18" evidence="5">
    <location>
        <begin position="67"/>
        <end position="392"/>
    </location>
</feature>
<dbReference type="Gene3D" id="3.10.50.10">
    <property type="match status" value="1"/>
</dbReference>
<dbReference type="OrthoDB" id="9768039at2"/>
<dbReference type="Pfam" id="PF00704">
    <property type="entry name" value="Glyco_hydro_18"/>
    <property type="match status" value="1"/>
</dbReference>
<dbReference type="EMBL" id="RPFJ01000031">
    <property type="protein sequence ID" value="RPD93303.1"/>
    <property type="molecule type" value="Genomic_DNA"/>
</dbReference>
<evidence type="ECO:0000256" key="1">
    <source>
        <dbReference type="ARBA" id="ARBA00022729"/>
    </source>
</evidence>
<dbReference type="InterPro" id="IPR026444">
    <property type="entry name" value="Secre_tail"/>
</dbReference>
<comment type="caution">
    <text evidence="6">The sequence shown here is derived from an EMBL/GenBank/DDBJ whole genome shotgun (WGS) entry which is preliminary data.</text>
</comment>
<dbReference type="Pfam" id="PF18962">
    <property type="entry name" value="Por_Secre_tail"/>
    <property type="match status" value="1"/>
</dbReference>
<sequence>MIKKLFYSLISFIIVSNATSAQEFISKSTHQQHKEEFGLTTNLKSSFDPSGSDIIPLQTKKTSNVSKIVFGFLPYWEYASGAHDNLNYDLLTHIAAFDFAASSTGTLTPPSNWPWTDVINEAHSNGVKVVMTVTNFNSSQIHTLLTNSTSKNTLFTAIKNTITNYQLDGVNIDFEGLSVEDRGSLLNSFMADLTTYIHTNLPGKEVSFDAPAVNWGGWSLNNLAESVDHLIIMAYDYNGAWSSYTGAVSPLTHPSGGISVSKTLNNDYSEPIANYPEKLILAVPYYGKHWKTTTSYAGSLVKSYVGSTFYKNTVVQAPSNGGEIWDNNSQTPWYRYQLEDWHQVWADNAQSLSLKYDLAITKNLGGIGIWALNYDGDRPELWDLIDAKFKSILAVEDSFLEQEIYIYPNPTKSFLNISISNFIKVSDIEIYNLQGQKIKSYSSNENSIDISSLKSAVYILKIQDNKGHNATFKIIKT</sequence>
<dbReference type="SMART" id="SM00636">
    <property type="entry name" value="Glyco_18"/>
    <property type="match status" value="1"/>
</dbReference>
<dbReference type="GO" id="GO:0016798">
    <property type="term" value="F:hydrolase activity, acting on glycosyl bonds"/>
    <property type="evidence" value="ECO:0007669"/>
    <property type="project" value="UniProtKB-KW"/>
</dbReference>
<dbReference type="InterPro" id="IPR029070">
    <property type="entry name" value="Chitinase_insertion_sf"/>
</dbReference>
<keyword evidence="2" id="KW-0378">Hydrolase</keyword>
<dbReference type="PANTHER" id="PTHR46290:SF1">
    <property type="entry name" value="DI-N-ACETYLCHITOBIASE"/>
    <property type="match status" value="1"/>
</dbReference>
<keyword evidence="7" id="KW-1185">Reference proteome</keyword>
<feature type="chain" id="PRO_5018022538" evidence="4">
    <location>
        <begin position="22"/>
        <end position="477"/>
    </location>
</feature>
<keyword evidence="3" id="KW-0326">Glycosidase</keyword>
<dbReference type="GO" id="GO:0009313">
    <property type="term" value="P:oligosaccharide catabolic process"/>
    <property type="evidence" value="ECO:0007669"/>
    <property type="project" value="TreeGrafter"/>
</dbReference>
<dbReference type="PANTHER" id="PTHR46290">
    <property type="entry name" value="DI-N-ACETYLCHITOBIASE"/>
    <property type="match status" value="1"/>
</dbReference>
<evidence type="ECO:0000313" key="6">
    <source>
        <dbReference type="EMBL" id="RPD93303.1"/>
    </source>
</evidence>
<keyword evidence="1 4" id="KW-0732">Signal</keyword>
<evidence type="ECO:0000256" key="2">
    <source>
        <dbReference type="ARBA" id="ARBA00022801"/>
    </source>
</evidence>
<dbReference type="AlphaFoldDB" id="A0A3N4P1P4"/>
<dbReference type="SUPFAM" id="SSF51445">
    <property type="entry name" value="(Trans)glycosidases"/>
    <property type="match status" value="1"/>
</dbReference>
<protein>
    <submittedName>
        <fullName evidence="6">T9SS C-terminal target domain-containing protein</fullName>
    </submittedName>
</protein>
<reference evidence="6 7" key="1">
    <citation type="submission" date="2018-11" db="EMBL/GenBank/DDBJ databases">
        <title>Aureibaculum marinum gen. nov., sp. nov., a member of the family Flavobacteriaceae isolated from the Bohai Sea.</title>
        <authorList>
            <person name="Ji X."/>
        </authorList>
    </citation>
    <scope>NUCLEOTIDE SEQUENCE [LARGE SCALE GENOMIC DNA]</scope>
    <source>
        <strain evidence="6 7">BH-SD17</strain>
    </source>
</reference>
<dbReference type="GO" id="GO:0008061">
    <property type="term" value="F:chitin binding"/>
    <property type="evidence" value="ECO:0007669"/>
    <property type="project" value="InterPro"/>
</dbReference>
<proteinExistence type="predicted"/>
<dbReference type="InterPro" id="IPR017853">
    <property type="entry name" value="GH"/>
</dbReference>
<organism evidence="6 7">
    <name type="scientific">Aureibaculum marinum</name>
    <dbReference type="NCBI Taxonomy" id="2487930"/>
    <lineage>
        <taxon>Bacteria</taxon>
        <taxon>Pseudomonadati</taxon>
        <taxon>Bacteroidota</taxon>
        <taxon>Flavobacteriia</taxon>
        <taxon>Flavobacteriales</taxon>
        <taxon>Flavobacteriaceae</taxon>
        <taxon>Aureibaculum</taxon>
    </lineage>
</organism>
<dbReference type="PROSITE" id="PS51910">
    <property type="entry name" value="GH18_2"/>
    <property type="match status" value="1"/>
</dbReference>
<gene>
    <name evidence="6" type="ORF">EGM88_13330</name>
</gene>
<dbReference type="RefSeq" id="WP_123898919.1">
    <property type="nucleotide sequence ID" value="NZ_RPFJ01000031.1"/>
</dbReference>
<dbReference type="Gene3D" id="3.20.20.80">
    <property type="entry name" value="Glycosidases"/>
    <property type="match status" value="1"/>
</dbReference>
<accession>A0A3N4P1P4</accession>
<dbReference type="Proteomes" id="UP000270856">
    <property type="component" value="Unassembled WGS sequence"/>
</dbReference>
<dbReference type="NCBIfam" id="TIGR04183">
    <property type="entry name" value="Por_Secre_tail"/>
    <property type="match status" value="1"/>
</dbReference>